<evidence type="ECO:0000313" key="3">
    <source>
        <dbReference type="Proteomes" id="UP000765509"/>
    </source>
</evidence>
<feature type="compositionally biased region" description="Gly residues" evidence="1">
    <location>
        <begin position="85"/>
        <end position="95"/>
    </location>
</feature>
<feature type="compositionally biased region" description="Polar residues" evidence="1">
    <location>
        <begin position="1"/>
        <end position="14"/>
    </location>
</feature>
<dbReference type="Proteomes" id="UP000765509">
    <property type="component" value="Unassembled WGS sequence"/>
</dbReference>
<keyword evidence="3" id="KW-1185">Reference proteome</keyword>
<name>A0A9Q3F780_9BASI</name>
<gene>
    <name evidence="2" type="ORF">O181_074603</name>
</gene>
<proteinExistence type="predicted"/>
<comment type="caution">
    <text evidence="2">The sequence shown here is derived from an EMBL/GenBank/DDBJ whole genome shotgun (WGS) entry which is preliminary data.</text>
</comment>
<protein>
    <submittedName>
        <fullName evidence="2">Uncharacterized protein</fullName>
    </submittedName>
</protein>
<evidence type="ECO:0000313" key="2">
    <source>
        <dbReference type="EMBL" id="MBW0534888.1"/>
    </source>
</evidence>
<dbReference type="AlphaFoldDB" id="A0A9Q3F780"/>
<dbReference type="EMBL" id="AVOT02039777">
    <property type="protein sequence ID" value="MBW0534888.1"/>
    <property type="molecule type" value="Genomic_DNA"/>
</dbReference>
<feature type="region of interest" description="Disordered" evidence="1">
    <location>
        <begin position="1"/>
        <end position="22"/>
    </location>
</feature>
<sequence length="95" mass="9874">MPVQNSPPANNTRSQGHKAVLTPTARATLDCTPSVNQLSENLDRGPPMEGEEPSRRGGVNSRRSRTFSGLLGGYPSISQGPRSRSGGGVCGRGGV</sequence>
<reference evidence="2" key="1">
    <citation type="submission" date="2021-03" db="EMBL/GenBank/DDBJ databases">
        <title>Draft genome sequence of rust myrtle Austropuccinia psidii MF-1, a brazilian biotype.</title>
        <authorList>
            <person name="Quecine M.C."/>
            <person name="Pachon D.M.R."/>
            <person name="Bonatelli M.L."/>
            <person name="Correr F.H."/>
            <person name="Franceschini L.M."/>
            <person name="Leite T.F."/>
            <person name="Margarido G.R.A."/>
            <person name="Almeida C.A."/>
            <person name="Ferrarezi J.A."/>
            <person name="Labate C.A."/>
        </authorList>
    </citation>
    <scope>NUCLEOTIDE SEQUENCE</scope>
    <source>
        <strain evidence="2">MF-1</strain>
    </source>
</reference>
<accession>A0A9Q3F780</accession>
<feature type="region of interest" description="Disordered" evidence="1">
    <location>
        <begin position="35"/>
        <end position="95"/>
    </location>
</feature>
<evidence type="ECO:0000256" key="1">
    <source>
        <dbReference type="SAM" id="MobiDB-lite"/>
    </source>
</evidence>
<organism evidence="2 3">
    <name type="scientific">Austropuccinia psidii MF-1</name>
    <dbReference type="NCBI Taxonomy" id="1389203"/>
    <lineage>
        <taxon>Eukaryota</taxon>
        <taxon>Fungi</taxon>
        <taxon>Dikarya</taxon>
        <taxon>Basidiomycota</taxon>
        <taxon>Pucciniomycotina</taxon>
        <taxon>Pucciniomycetes</taxon>
        <taxon>Pucciniales</taxon>
        <taxon>Sphaerophragmiaceae</taxon>
        <taxon>Austropuccinia</taxon>
    </lineage>
</organism>